<keyword evidence="1" id="KW-0472">Membrane</keyword>
<reference evidence="2 3" key="1">
    <citation type="submission" date="2023-07" db="EMBL/GenBank/DDBJ databases">
        <title>Genomic Encyclopedia of Type Strains, Phase IV (KMG-IV): sequencing the most valuable type-strain genomes for metagenomic binning, comparative biology and taxonomic classification.</title>
        <authorList>
            <person name="Goeker M."/>
        </authorList>
    </citation>
    <scope>NUCLEOTIDE SEQUENCE [LARGE SCALE GENOMIC DNA]</scope>
    <source>
        <strain evidence="2 3">DSM 1400</strain>
    </source>
</reference>
<feature type="transmembrane region" description="Helical" evidence="1">
    <location>
        <begin position="6"/>
        <end position="22"/>
    </location>
</feature>
<keyword evidence="1" id="KW-1133">Transmembrane helix</keyword>
<dbReference type="Proteomes" id="UP001224418">
    <property type="component" value="Unassembled WGS sequence"/>
</dbReference>
<accession>A0ABU0JPV9</accession>
<dbReference type="RefSeq" id="WP_307354745.1">
    <property type="nucleotide sequence ID" value="NZ_BAAACJ010000024.1"/>
</dbReference>
<keyword evidence="1" id="KW-0812">Transmembrane</keyword>
<proteinExistence type="predicted"/>
<dbReference type="Pfam" id="PF14898">
    <property type="entry name" value="DUF4491"/>
    <property type="match status" value="1"/>
</dbReference>
<sequence>MNFQGIFIGFITFIIIGMFHPVVIKGEYYFGKKIWPIFLMLGIVFIGSALFTKSSILSSILGVTGFSCLWSIFEIIEQEERVKKGWFPSNSKRINKKK</sequence>
<name>A0ABU0JPV9_HATLI</name>
<dbReference type="EMBL" id="JAUSWN010000001">
    <property type="protein sequence ID" value="MDQ0478450.1"/>
    <property type="molecule type" value="Genomic_DNA"/>
</dbReference>
<protein>
    <recommendedName>
        <fullName evidence="4">DUF4491 domain-containing protein</fullName>
    </recommendedName>
</protein>
<organism evidence="2 3">
    <name type="scientific">Hathewaya limosa</name>
    <name type="common">Clostridium limosum</name>
    <dbReference type="NCBI Taxonomy" id="1536"/>
    <lineage>
        <taxon>Bacteria</taxon>
        <taxon>Bacillati</taxon>
        <taxon>Bacillota</taxon>
        <taxon>Clostridia</taxon>
        <taxon>Eubacteriales</taxon>
        <taxon>Clostridiaceae</taxon>
        <taxon>Hathewaya</taxon>
    </lineage>
</organism>
<evidence type="ECO:0000313" key="2">
    <source>
        <dbReference type="EMBL" id="MDQ0478450.1"/>
    </source>
</evidence>
<comment type="caution">
    <text evidence="2">The sequence shown here is derived from an EMBL/GenBank/DDBJ whole genome shotgun (WGS) entry which is preliminary data.</text>
</comment>
<keyword evidence="3" id="KW-1185">Reference proteome</keyword>
<evidence type="ECO:0000313" key="3">
    <source>
        <dbReference type="Proteomes" id="UP001224418"/>
    </source>
</evidence>
<evidence type="ECO:0008006" key="4">
    <source>
        <dbReference type="Google" id="ProtNLM"/>
    </source>
</evidence>
<dbReference type="InterPro" id="IPR027890">
    <property type="entry name" value="DUF4491"/>
</dbReference>
<gene>
    <name evidence="2" type="ORF">QOZ93_000151</name>
</gene>
<feature type="transmembrane region" description="Helical" evidence="1">
    <location>
        <begin position="34"/>
        <end position="51"/>
    </location>
</feature>
<evidence type="ECO:0000256" key="1">
    <source>
        <dbReference type="SAM" id="Phobius"/>
    </source>
</evidence>